<keyword evidence="14 19" id="KW-0472">Membrane</keyword>
<dbReference type="SUPFAM" id="SSF55785">
    <property type="entry name" value="PYP-like sensor domain (PAS domain)"/>
    <property type="match status" value="1"/>
</dbReference>
<comment type="subcellular location">
    <subcellularLocation>
        <location evidence="2">Cell membrane</location>
        <topology evidence="2">Multi-pass membrane protein</topology>
    </subcellularLocation>
</comment>
<evidence type="ECO:0000256" key="10">
    <source>
        <dbReference type="ARBA" id="ARBA00022777"/>
    </source>
</evidence>
<evidence type="ECO:0000256" key="3">
    <source>
        <dbReference type="ARBA" id="ARBA00006402"/>
    </source>
</evidence>
<keyword evidence="24" id="KW-1185">Reference proteome</keyword>
<evidence type="ECO:0000256" key="5">
    <source>
        <dbReference type="ARBA" id="ARBA00018672"/>
    </source>
</evidence>
<dbReference type="PROSITE" id="PS50109">
    <property type="entry name" value="HIS_KIN"/>
    <property type="match status" value="1"/>
</dbReference>
<comment type="catalytic activity">
    <reaction evidence="1">
        <text>ATP + protein L-histidine = ADP + protein N-phospho-L-histidine.</text>
        <dbReference type="EC" id="2.7.13.3"/>
    </reaction>
</comment>
<keyword evidence="13" id="KW-0902">Two-component regulatory system</keyword>
<keyword evidence="6" id="KW-1003">Cell membrane</keyword>
<dbReference type="InterPro" id="IPR005467">
    <property type="entry name" value="His_kinase_dom"/>
</dbReference>
<feature type="domain" description="Histidine kinase" evidence="20">
    <location>
        <begin position="214"/>
        <end position="434"/>
    </location>
</feature>
<dbReference type="PROSITE" id="PS50110">
    <property type="entry name" value="RESPONSE_REGULATORY"/>
    <property type="match status" value="1"/>
</dbReference>
<keyword evidence="8 19" id="KW-0812">Transmembrane</keyword>
<keyword evidence="10 23" id="KW-0808">Transferase</keyword>
<dbReference type="PANTHER" id="PTHR45339:SF1">
    <property type="entry name" value="HYBRID SIGNAL TRANSDUCTION HISTIDINE KINASE J"/>
    <property type="match status" value="1"/>
</dbReference>
<evidence type="ECO:0000256" key="9">
    <source>
        <dbReference type="ARBA" id="ARBA00022741"/>
    </source>
</evidence>
<dbReference type="InterPro" id="IPR035965">
    <property type="entry name" value="PAS-like_dom_sf"/>
</dbReference>
<evidence type="ECO:0000256" key="17">
    <source>
        <dbReference type="PROSITE-ProRule" id="PRU00110"/>
    </source>
</evidence>
<sequence>MIINDIKNSIPYFITAIIVLVWVKALSALPWLPSIPLLNNTFLAVIITLLAACVLIIIHFHSRRITHDSGLLSHVVQASPRFLEKIDNLLENNCQEGILIIYLNGKILYSNGYARSIFSLSQSADCIFKNEAFPIKRYRLEKIKNSLLSGQILEEQSLIKINGQDKTFLHRYYPLSSEDEPFQIAVVSTDITELIEARHNADLANLSKNQFLTNMTHELRTPMIGILGSSDLLSNTDLNFDQHQHLNTIKECGEQLLNLINDILDLSKIDLGADTLKLNPVNLPQVIRKTVAVLDSNLKVKNLNLDLYIDPAFPPLVCVDELKLRQVITNLLINAIKFTPSGLIDVKAIMETNLQGDFLLFSVQDTGVGIPADKLNSIFNCFTQADSSSCREFGGIGMGLYICERLIGLMDGEIWVNSVENQGTTFAFRIPVNTYAGEEKAGNTIYPMDSDDNLHNFFLPIRILVVEDNELNQKLIVQMLFSYGFEVECVNNGLECLNILQQSNFDLILMDMQMPIMDGYEATGFIRANQLWQHIPIIAITANALSSDREKCLACGCNSYLAKPFKSAELVQEIKNQLNTEFVQRPSEASISNQLIEDLIPEFMELLKEMLDELQEAITRHDLKNIQYISHSIKGTAGMYGFLQISEIAALIEQASQNQQHHKISQLFNQIAASYQQINTRLNSEIVG</sequence>
<dbReference type="Pfam" id="PF00072">
    <property type="entry name" value="Response_reg"/>
    <property type="match status" value="1"/>
</dbReference>
<dbReference type="SMART" id="SM00388">
    <property type="entry name" value="HisKA"/>
    <property type="match status" value="1"/>
</dbReference>
<dbReference type="InterPro" id="IPR003661">
    <property type="entry name" value="HisK_dim/P_dom"/>
</dbReference>
<name>A0A0E4GD81_9FIRM</name>
<dbReference type="Pfam" id="PF01627">
    <property type="entry name" value="Hpt"/>
    <property type="match status" value="1"/>
</dbReference>
<comment type="function">
    <text evidence="15">May play the central regulatory role in sporulation. It may be an element of the effector pathway responsible for the activation of sporulation genes in response to nutritional stress. Spo0A may act in concert with spo0H (a sigma factor) to control the expression of some genes that are critical to the sporulation process.</text>
</comment>
<evidence type="ECO:0000256" key="18">
    <source>
        <dbReference type="PROSITE-ProRule" id="PRU00169"/>
    </source>
</evidence>
<dbReference type="SUPFAM" id="SSF52172">
    <property type="entry name" value="CheY-like"/>
    <property type="match status" value="1"/>
</dbReference>
<dbReference type="Pfam" id="PF02518">
    <property type="entry name" value="HATPase_c"/>
    <property type="match status" value="1"/>
</dbReference>
<dbReference type="AlphaFoldDB" id="A0A0E4GD81"/>
<feature type="domain" description="HPt" evidence="22">
    <location>
        <begin position="592"/>
        <end position="685"/>
    </location>
</feature>
<reference evidence="23 24" key="1">
    <citation type="submission" date="2015-03" db="EMBL/GenBank/DDBJ databases">
        <authorList>
            <person name="Murphy D."/>
        </authorList>
    </citation>
    <scope>NUCLEOTIDE SEQUENCE [LARGE SCALE GENOMIC DNA]</scope>
    <source>
        <strain evidence="23 24">OL-4</strain>
    </source>
</reference>
<evidence type="ECO:0000256" key="19">
    <source>
        <dbReference type="SAM" id="Phobius"/>
    </source>
</evidence>
<dbReference type="PRINTS" id="PR00344">
    <property type="entry name" value="BCTRLSENSOR"/>
</dbReference>
<gene>
    <name evidence="23" type="ORF">2563</name>
</gene>
<evidence type="ECO:0000256" key="12">
    <source>
        <dbReference type="ARBA" id="ARBA00022989"/>
    </source>
</evidence>
<dbReference type="PANTHER" id="PTHR45339">
    <property type="entry name" value="HYBRID SIGNAL TRANSDUCTION HISTIDINE KINASE J"/>
    <property type="match status" value="1"/>
</dbReference>
<dbReference type="Gene3D" id="3.30.565.10">
    <property type="entry name" value="Histidine kinase-like ATPase, C-terminal domain"/>
    <property type="match status" value="1"/>
</dbReference>
<evidence type="ECO:0000256" key="1">
    <source>
        <dbReference type="ARBA" id="ARBA00000085"/>
    </source>
</evidence>
<dbReference type="SUPFAM" id="SSF55874">
    <property type="entry name" value="ATPase domain of HSP90 chaperone/DNA topoisomerase II/histidine kinase"/>
    <property type="match status" value="1"/>
</dbReference>
<evidence type="ECO:0000256" key="16">
    <source>
        <dbReference type="ARBA" id="ARBA00074306"/>
    </source>
</evidence>
<dbReference type="SMART" id="SM00387">
    <property type="entry name" value="HATPase_c"/>
    <property type="match status" value="1"/>
</dbReference>
<evidence type="ECO:0000259" key="21">
    <source>
        <dbReference type="PROSITE" id="PS50110"/>
    </source>
</evidence>
<feature type="domain" description="Response regulatory" evidence="21">
    <location>
        <begin position="462"/>
        <end position="578"/>
    </location>
</feature>
<dbReference type="CDD" id="cd17546">
    <property type="entry name" value="REC_hyHK_CKI1_RcsC-like"/>
    <property type="match status" value="1"/>
</dbReference>
<evidence type="ECO:0000256" key="14">
    <source>
        <dbReference type="ARBA" id="ARBA00023136"/>
    </source>
</evidence>
<dbReference type="RefSeq" id="WP_052729775.1">
    <property type="nucleotide sequence ID" value="NZ_CGIH01000046.1"/>
</dbReference>
<evidence type="ECO:0000313" key="23">
    <source>
        <dbReference type="EMBL" id="CFY01482.1"/>
    </source>
</evidence>
<dbReference type="InterPro" id="IPR003594">
    <property type="entry name" value="HATPase_dom"/>
</dbReference>
<evidence type="ECO:0000256" key="15">
    <source>
        <dbReference type="ARBA" id="ARBA00024867"/>
    </source>
</evidence>
<dbReference type="InterPro" id="IPR011006">
    <property type="entry name" value="CheY-like_superfamily"/>
</dbReference>
<dbReference type="CDD" id="cd00082">
    <property type="entry name" value="HisKA"/>
    <property type="match status" value="1"/>
</dbReference>
<evidence type="ECO:0000256" key="4">
    <source>
        <dbReference type="ARBA" id="ARBA00012438"/>
    </source>
</evidence>
<evidence type="ECO:0000256" key="8">
    <source>
        <dbReference type="ARBA" id="ARBA00022692"/>
    </source>
</evidence>
<dbReference type="EC" id="2.7.13.3" evidence="4"/>
<dbReference type="Gene3D" id="1.20.120.160">
    <property type="entry name" value="HPT domain"/>
    <property type="match status" value="1"/>
</dbReference>
<comment type="similarity">
    <text evidence="3">In the N-terminal section; belongs to the phytochrome family.</text>
</comment>
<keyword evidence="9" id="KW-0547">Nucleotide-binding</keyword>
<dbReference type="InterPro" id="IPR036641">
    <property type="entry name" value="HPT_dom_sf"/>
</dbReference>
<feature type="transmembrane region" description="Helical" evidence="19">
    <location>
        <begin position="38"/>
        <end position="58"/>
    </location>
</feature>
<dbReference type="FunFam" id="3.30.565.10:FF:000010">
    <property type="entry name" value="Sensor histidine kinase RcsC"/>
    <property type="match status" value="1"/>
</dbReference>
<keyword evidence="7 18" id="KW-0597">Phosphoprotein</keyword>
<evidence type="ECO:0000256" key="7">
    <source>
        <dbReference type="ARBA" id="ARBA00022553"/>
    </source>
</evidence>
<dbReference type="CDD" id="cd16922">
    <property type="entry name" value="HATPase_EvgS-ArcB-TorS-like"/>
    <property type="match status" value="1"/>
</dbReference>
<evidence type="ECO:0000256" key="13">
    <source>
        <dbReference type="ARBA" id="ARBA00023012"/>
    </source>
</evidence>
<dbReference type="Gene3D" id="3.40.50.2300">
    <property type="match status" value="1"/>
</dbReference>
<dbReference type="SMART" id="SM00448">
    <property type="entry name" value="REC"/>
    <property type="match status" value="1"/>
</dbReference>
<dbReference type="InterPro" id="IPR001789">
    <property type="entry name" value="Sig_transdc_resp-reg_receiver"/>
</dbReference>
<keyword evidence="11" id="KW-0067">ATP-binding</keyword>
<protein>
    <recommendedName>
        <fullName evidence="16">Circadian input-output histidine kinase CikA</fullName>
        <ecNumber evidence="4">2.7.13.3</ecNumber>
    </recommendedName>
    <alternativeName>
        <fullName evidence="5">Stage 0 sporulation protein A homolog</fullName>
    </alternativeName>
</protein>
<evidence type="ECO:0000256" key="2">
    <source>
        <dbReference type="ARBA" id="ARBA00004651"/>
    </source>
</evidence>
<dbReference type="Gene3D" id="1.10.287.130">
    <property type="match status" value="1"/>
</dbReference>
<evidence type="ECO:0000313" key="24">
    <source>
        <dbReference type="Proteomes" id="UP000045545"/>
    </source>
</evidence>
<evidence type="ECO:0000256" key="6">
    <source>
        <dbReference type="ARBA" id="ARBA00022475"/>
    </source>
</evidence>
<dbReference type="Proteomes" id="UP000045545">
    <property type="component" value="Unassembled WGS sequence"/>
</dbReference>
<dbReference type="CDD" id="cd00088">
    <property type="entry name" value="HPT"/>
    <property type="match status" value="1"/>
</dbReference>
<proteinExistence type="inferred from homology"/>
<dbReference type="SUPFAM" id="SSF47226">
    <property type="entry name" value="Histidine-containing phosphotransfer domain, HPT domain"/>
    <property type="match status" value="1"/>
</dbReference>
<feature type="transmembrane region" description="Helical" evidence="19">
    <location>
        <begin position="12"/>
        <end position="32"/>
    </location>
</feature>
<feature type="modified residue" description="Phosphohistidine" evidence="17">
    <location>
        <position position="631"/>
    </location>
</feature>
<dbReference type="PROSITE" id="PS50894">
    <property type="entry name" value="HPT"/>
    <property type="match status" value="1"/>
</dbReference>
<organism evidence="23 24">
    <name type="scientific">Syntrophomonas zehnderi OL-4</name>
    <dbReference type="NCBI Taxonomy" id="690567"/>
    <lineage>
        <taxon>Bacteria</taxon>
        <taxon>Bacillati</taxon>
        <taxon>Bacillota</taxon>
        <taxon>Clostridia</taxon>
        <taxon>Eubacteriales</taxon>
        <taxon>Syntrophomonadaceae</taxon>
        <taxon>Syntrophomonas</taxon>
    </lineage>
</organism>
<evidence type="ECO:0000259" key="20">
    <source>
        <dbReference type="PROSITE" id="PS50109"/>
    </source>
</evidence>
<evidence type="ECO:0000256" key="11">
    <source>
        <dbReference type="ARBA" id="ARBA00022840"/>
    </source>
</evidence>
<dbReference type="GO" id="GO:0000155">
    <property type="term" value="F:phosphorelay sensor kinase activity"/>
    <property type="evidence" value="ECO:0007669"/>
    <property type="project" value="InterPro"/>
</dbReference>
<keyword evidence="12 19" id="KW-1133">Transmembrane helix</keyword>
<accession>A0A0E4GD81</accession>
<feature type="modified residue" description="4-aspartylphosphate" evidence="18">
    <location>
        <position position="511"/>
    </location>
</feature>
<dbReference type="InterPro" id="IPR036097">
    <property type="entry name" value="HisK_dim/P_sf"/>
</dbReference>
<dbReference type="EMBL" id="CGIH01000046">
    <property type="protein sequence ID" value="CFY01482.1"/>
    <property type="molecule type" value="Genomic_DNA"/>
</dbReference>
<dbReference type="SUPFAM" id="SSF47384">
    <property type="entry name" value="Homodimeric domain of signal transducing histidine kinase"/>
    <property type="match status" value="1"/>
</dbReference>
<dbReference type="InterPro" id="IPR008207">
    <property type="entry name" value="Sig_transdc_His_kin_Hpt_dom"/>
</dbReference>
<dbReference type="InterPro" id="IPR036890">
    <property type="entry name" value="HATPase_C_sf"/>
</dbReference>
<dbReference type="STRING" id="690567.2563"/>
<dbReference type="InterPro" id="IPR004358">
    <property type="entry name" value="Sig_transdc_His_kin-like_C"/>
</dbReference>
<evidence type="ECO:0000259" key="22">
    <source>
        <dbReference type="PROSITE" id="PS50894"/>
    </source>
</evidence>
<keyword evidence="10 23" id="KW-0418">Kinase</keyword>
<dbReference type="GO" id="GO:0005524">
    <property type="term" value="F:ATP binding"/>
    <property type="evidence" value="ECO:0007669"/>
    <property type="project" value="UniProtKB-KW"/>
</dbReference>
<dbReference type="GO" id="GO:0005886">
    <property type="term" value="C:plasma membrane"/>
    <property type="evidence" value="ECO:0007669"/>
    <property type="project" value="UniProtKB-SubCell"/>
</dbReference>
<dbReference type="Pfam" id="PF00512">
    <property type="entry name" value="HisKA"/>
    <property type="match status" value="1"/>
</dbReference>